<evidence type="ECO:0000259" key="1">
    <source>
        <dbReference type="Pfam" id="PF06889"/>
    </source>
</evidence>
<name>A0A0X3VE51_STRVO</name>
<dbReference type="EMBL" id="LLZJ01000432">
    <property type="protein sequence ID" value="KUL42968.1"/>
    <property type="molecule type" value="Genomic_DNA"/>
</dbReference>
<proteinExistence type="predicted"/>
<dbReference type="Proteomes" id="UP000053413">
    <property type="component" value="Unassembled WGS sequence"/>
</dbReference>
<evidence type="ECO:0000313" key="2">
    <source>
        <dbReference type="EMBL" id="KUL42968.1"/>
    </source>
</evidence>
<dbReference type="InterPro" id="IPR009677">
    <property type="entry name" value="DUF1266"/>
</dbReference>
<dbReference type="Pfam" id="PF06889">
    <property type="entry name" value="DUF1266"/>
    <property type="match status" value="1"/>
</dbReference>
<accession>A0A0X3VE51</accession>
<feature type="domain" description="DUF1266" evidence="1">
    <location>
        <begin position="209"/>
        <end position="424"/>
    </location>
</feature>
<organism evidence="2 3">
    <name type="scientific">Streptomyces violaceusniger</name>
    <dbReference type="NCBI Taxonomy" id="68280"/>
    <lineage>
        <taxon>Bacteria</taxon>
        <taxon>Bacillati</taxon>
        <taxon>Actinomycetota</taxon>
        <taxon>Actinomycetes</taxon>
        <taxon>Kitasatosporales</taxon>
        <taxon>Streptomycetaceae</taxon>
        <taxon>Streptomyces</taxon>
        <taxon>Streptomyces violaceusniger group</taxon>
    </lineage>
</organism>
<dbReference type="RefSeq" id="WP_059149490.1">
    <property type="nucleotide sequence ID" value="NZ_LLZJ01000432.1"/>
</dbReference>
<sequence length="425" mass="47333">MGNGDGIAVGEAGPQAAWQAPGAVERQLYEAKECGDWPAYFDTLASADLFFADSIARIDAHPGSVKCTPYWYSQVRANCLPLLTEGMLPPPDQNPDTAFDYETLEWFAKSWRDDSILWLVINPGSPCEAFLPATPPHQGLWLEHANRVSRCDCGYPRHRMHLRALEAGGAASGPVAHGLGLVALLSVNNGTLWNSIAYHGTGYYTEKKRLKDSWDVHSRQQWQHTQESLLNADFISGVWNFALNVRRSLARDYGGEVELGQWRHAAERALRDHATATEYQLSPDGVTKVSPPSSSQMEGQIAGVQRLIGRIARYEERFRADGLLTDGQFVHKVEAWDYGRAAGMARWGLGARYCTQQEAEKAISRASAAGQASYQSWEEFSAAFILGRCLHFDDEKFGTWYQDMLNAHRILTTDPASPWLTIPWA</sequence>
<reference evidence="3" key="1">
    <citation type="submission" date="2015-10" db="EMBL/GenBank/DDBJ databases">
        <authorList>
            <person name="Ju K.-S."/>
            <person name="Doroghazi J.R."/>
            <person name="Metcalf W.W."/>
        </authorList>
    </citation>
    <scope>NUCLEOTIDE SEQUENCE [LARGE SCALE GENOMIC DNA]</scope>
    <source>
        <strain evidence="3">NRRL F-8817</strain>
    </source>
</reference>
<evidence type="ECO:0000313" key="3">
    <source>
        <dbReference type="Proteomes" id="UP000053413"/>
    </source>
</evidence>
<gene>
    <name evidence="2" type="ORF">ADL28_44365</name>
</gene>
<protein>
    <recommendedName>
        <fullName evidence="1">DUF1266 domain-containing protein</fullName>
    </recommendedName>
</protein>
<dbReference type="OrthoDB" id="4322331at2"/>
<dbReference type="AlphaFoldDB" id="A0A0X3VE51"/>
<comment type="caution">
    <text evidence="2">The sequence shown here is derived from an EMBL/GenBank/DDBJ whole genome shotgun (WGS) entry which is preliminary data.</text>
</comment>